<keyword evidence="3" id="KW-1185">Reference proteome</keyword>
<comment type="caution">
    <text evidence="2">The sequence shown here is derived from an EMBL/GenBank/DDBJ whole genome shotgun (WGS) entry which is preliminary data.</text>
</comment>
<name>A0A841R3M0_9SPIO</name>
<evidence type="ECO:0000313" key="3">
    <source>
        <dbReference type="Proteomes" id="UP000587760"/>
    </source>
</evidence>
<gene>
    <name evidence="2" type="ORF">HNR50_000049</name>
</gene>
<feature type="signal peptide" evidence="1">
    <location>
        <begin position="1"/>
        <end position="19"/>
    </location>
</feature>
<dbReference type="AlphaFoldDB" id="A0A841R3M0"/>
<feature type="chain" id="PRO_5032402865" description="Lipoprotein" evidence="1">
    <location>
        <begin position="20"/>
        <end position="315"/>
    </location>
</feature>
<sequence length="315" mass="35500">MVKRLILAIIIPVFFSSCAFFGSSAFPAATSMDLGWFRSFDDINSFYILDNGVDEPLLVITGNNLDPNGNRRILIFDTALNIRQYITPFQENDNNPIYLSDGLGYVDHDGNYVIGNIVLSSQGTIDETTTYKSYPFPSSESFTIFPYTDSSDQKFYIRIESLSGLGYTEVYDETWNWVSTSANGFGTNEVFVIPQSDFSSGDVNIVLNYSDVYSFSIKELYENGMNNQSLNLTTPVFNATNPEYSQWATRCDRGIFLSDTGSGDIVLLDSSGVEIERSHPNHSYGKIVTIDYDSDYYYKIVEDGDSYIMKERVPF</sequence>
<dbReference type="Proteomes" id="UP000587760">
    <property type="component" value="Unassembled WGS sequence"/>
</dbReference>
<accession>A0A841R3M0</accession>
<evidence type="ECO:0000313" key="2">
    <source>
        <dbReference type="EMBL" id="MBB6478416.1"/>
    </source>
</evidence>
<evidence type="ECO:0008006" key="4">
    <source>
        <dbReference type="Google" id="ProtNLM"/>
    </source>
</evidence>
<dbReference type="PROSITE" id="PS51257">
    <property type="entry name" value="PROKAR_LIPOPROTEIN"/>
    <property type="match status" value="1"/>
</dbReference>
<proteinExistence type="predicted"/>
<keyword evidence="1" id="KW-0732">Signal</keyword>
<evidence type="ECO:0000256" key="1">
    <source>
        <dbReference type="SAM" id="SignalP"/>
    </source>
</evidence>
<dbReference type="EMBL" id="JACHGJ010000001">
    <property type="protein sequence ID" value="MBB6478416.1"/>
    <property type="molecule type" value="Genomic_DNA"/>
</dbReference>
<organism evidence="2 3">
    <name type="scientific">Spirochaeta isovalerica</name>
    <dbReference type="NCBI Taxonomy" id="150"/>
    <lineage>
        <taxon>Bacteria</taxon>
        <taxon>Pseudomonadati</taxon>
        <taxon>Spirochaetota</taxon>
        <taxon>Spirochaetia</taxon>
        <taxon>Spirochaetales</taxon>
        <taxon>Spirochaetaceae</taxon>
        <taxon>Spirochaeta</taxon>
    </lineage>
</organism>
<dbReference type="RefSeq" id="WP_184742236.1">
    <property type="nucleotide sequence ID" value="NZ_JACHGJ010000001.1"/>
</dbReference>
<protein>
    <recommendedName>
        <fullName evidence="4">Lipoprotein</fullName>
    </recommendedName>
</protein>
<reference evidence="2 3" key="1">
    <citation type="submission" date="2020-08" db="EMBL/GenBank/DDBJ databases">
        <title>Genomic Encyclopedia of Type Strains, Phase IV (KMG-IV): sequencing the most valuable type-strain genomes for metagenomic binning, comparative biology and taxonomic classification.</title>
        <authorList>
            <person name="Goeker M."/>
        </authorList>
    </citation>
    <scope>NUCLEOTIDE SEQUENCE [LARGE SCALE GENOMIC DNA]</scope>
    <source>
        <strain evidence="2 3">DSM 2461</strain>
    </source>
</reference>